<sequence length="68" mass="7482">MKYCLNCDWFADPEADTDDDERSQAALEHFVETGHSIDSSDSVGRPTTPVICEAFLVRDLVGSFGQSV</sequence>
<evidence type="ECO:0000313" key="2">
    <source>
        <dbReference type="Proteomes" id="UP000728647"/>
    </source>
</evidence>
<dbReference type="AlphaFoldDB" id="A0A8J8GPM2"/>
<protein>
    <submittedName>
        <fullName evidence="1">Uncharacterized protein</fullName>
    </submittedName>
</protein>
<reference evidence="1" key="1">
    <citation type="submission" date="2020-06" db="EMBL/GenBank/DDBJ databases">
        <title>Haloterrigena sp. nov., an extremely halophilic archaeon isolated from a saline sediment.</title>
        <authorList>
            <person name="Liu B.-B."/>
        </authorList>
    </citation>
    <scope>NUCLEOTIDE SEQUENCE</scope>
    <source>
        <strain evidence="1">SYSU A121-1</strain>
    </source>
</reference>
<gene>
    <name evidence="1" type="ORF">HT576_18195</name>
</gene>
<dbReference type="Proteomes" id="UP000728647">
    <property type="component" value="Unassembled WGS sequence"/>
</dbReference>
<proteinExistence type="predicted"/>
<comment type="caution">
    <text evidence="1">The sequence shown here is derived from an EMBL/GenBank/DDBJ whole genome shotgun (WGS) entry which is preliminary data.</text>
</comment>
<name>A0A8J8GPM2_9EURY</name>
<evidence type="ECO:0000313" key="1">
    <source>
        <dbReference type="EMBL" id="NUB92940.1"/>
    </source>
</evidence>
<dbReference type="OrthoDB" id="176261at2157"/>
<dbReference type="RefSeq" id="WP_174702739.1">
    <property type="nucleotide sequence ID" value="NZ_JABURA010000001.1"/>
</dbReference>
<organism evidence="1 2">
    <name type="scientific">Haloterrigena gelatinilytica</name>
    <dbReference type="NCBI Taxonomy" id="2741724"/>
    <lineage>
        <taxon>Archaea</taxon>
        <taxon>Methanobacteriati</taxon>
        <taxon>Methanobacteriota</taxon>
        <taxon>Stenosarchaea group</taxon>
        <taxon>Halobacteria</taxon>
        <taxon>Halobacteriales</taxon>
        <taxon>Natrialbaceae</taxon>
        <taxon>Haloterrigena</taxon>
    </lineage>
</organism>
<dbReference type="EMBL" id="JABURA010000001">
    <property type="protein sequence ID" value="NUB92940.1"/>
    <property type="molecule type" value="Genomic_DNA"/>
</dbReference>
<accession>A0A8J8GPM2</accession>